<keyword evidence="2" id="KW-1185">Reference proteome</keyword>
<evidence type="ECO:0000313" key="2">
    <source>
        <dbReference type="Proteomes" id="UP000187344"/>
    </source>
</evidence>
<dbReference type="Proteomes" id="UP000187344">
    <property type="component" value="Unassembled WGS sequence"/>
</dbReference>
<dbReference type="AlphaFoldDB" id="A0A1R0FCA3"/>
<dbReference type="EMBL" id="LXYT01000001">
    <property type="protein sequence ID" value="OLY44518.1"/>
    <property type="molecule type" value="Genomic_DNA"/>
</dbReference>
<proteinExistence type="predicted"/>
<evidence type="ECO:0000313" key="1">
    <source>
        <dbReference type="EMBL" id="OLY44518.1"/>
    </source>
</evidence>
<sequence>MSSSFLLKPEISRNNQGWYHYIKLESVFTFFPFQNVLTKHNVISVSQGAYPALQRFLKTWLSYPINGLTAFYSERKYNGQNLTYLSILVSELRFFK</sequence>
<accession>A0A1R0FCA3</accession>
<protein>
    <submittedName>
        <fullName evidence="1">Uncharacterized protein</fullName>
    </submittedName>
</protein>
<gene>
    <name evidence="1" type="ORF">PEB0149_019880</name>
</gene>
<organism evidence="1 2">
    <name type="scientific">Bartonella apis</name>
    <dbReference type="NCBI Taxonomy" id="1686310"/>
    <lineage>
        <taxon>Bacteria</taxon>
        <taxon>Pseudomonadati</taxon>
        <taxon>Pseudomonadota</taxon>
        <taxon>Alphaproteobacteria</taxon>
        <taxon>Hyphomicrobiales</taxon>
        <taxon>Bartonellaceae</taxon>
        <taxon>Bartonella</taxon>
    </lineage>
</organism>
<name>A0A1R0FCA3_9HYPH</name>
<comment type="caution">
    <text evidence="1">The sequence shown here is derived from an EMBL/GenBank/DDBJ whole genome shotgun (WGS) entry which is preliminary data.</text>
</comment>
<reference evidence="1 2" key="1">
    <citation type="submission" date="2016-12" db="EMBL/GenBank/DDBJ databases">
        <title>Comparative genomics of Bartonella apis.</title>
        <authorList>
            <person name="Engel P."/>
        </authorList>
    </citation>
    <scope>NUCLEOTIDE SEQUENCE [LARGE SCALE GENOMIC DNA]</scope>
    <source>
        <strain evidence="1 2">PEB0149</strain>
    </source>
</reference>